<comment type="similarity">
    <text evidence="1">Belongs to the cyclin family.</text>
</comment>
<dbReference type="InterPro" id="IPR046965">
    <property type="entry name" value="Cyclin_A/B-like"/>
</dbReference>
<proteinExistence type="inferred from homology"/>
<comment type="caution">
    <text evidence="3">The sequence shown here is derived from an EMBL/GenBank/DDBJ whole genome shotgun (WGS) entry which is preliminary data.</text>
</comment>
<dbReference type="InterPro" id="IPR006671">
    <property type="entry name" value="Cyclin_N"/>
</dbReference>
<feature type="domain" description="Cyclin-like" evidence="2">
    <location>
        <begin position="47"/>
        <end position="132"/>
    </location>
</feature>
<protein>
    <recommendedName>
        <fullName evidence="2">Cyclin-like domain-containing protein</fullName>
    </recommendedName>
</protein>
<dbReference type="PANTHER" id="PTHR10177">
    <property type="entry name" value="CYCLINS"/>
    <property type="match status" value="1"/>
</dbReference>
<dbReference type="InterPro" id="IPR036915">
    <property type="entry name" value="Cyclin-like_sf"/>
</dbReference>
<sequence>MNKDQSTLYAKETLKFLIEKNYPNLSSYFSSPQTGKFTQKDRETVIEWLMEINDHLGGSSTTIQHGIRYFDSFLSVKPVSHVRILQLVGIVALGVALKYEFGRELSPRRIYDLCSGNFPIEAIVTTEVYMLNALGWQLDVPTASEISRCLLSWTCGAFDFSTLAKYSDSYAAICYLDSTLFYEPPLLIAMASICCALDKFKYQDFKKDWLQMVEQDYPYDVKALDSILERIQIKIVDISASNEDQSTRSGSPL</sequence>
<keyword evidence="4" id="KW-1185">Reference proteome</keyword>
<accession>A0AAU9IJ22</accession>
<reference evidence="3" key="1">
    <citation type="submission" date="2021-09" db="EMBL/GenBank/DDBJ databases">
        <authorList>
            <consortium name="AG Swart"/>
            <person name="Singh M."/>
            <person name="Singh A."/>
            <person name="Seah K."/>
            <person name="Emmerich C."/>
        </authorList>
    </citation>
    <scope>NUCLEOTIDE SEQUENCE</scope>
    <source>
        <strain evidence="3">ATCC30299</strain>
    </source>
</reference>
<name>A0AAU9IJ22_9CILI</name>
<dbReference type="EMBL" id="CAJZBQ010000011">
    <property type="protein sequence ID" value="CAG9313498.1"/>
    <property type="molecule type" value="Genomic_DNA"/>
</dbReference>
<dbReference type="InterPro" id="IPR013763">
    <property type="entry name" value="Cyclin-like_dom"/>
</dbReference>
<evidence type="ECO:0000256" key="1">
    <source>
        <dbReference type="RuleBase" id="RU000383"/>
    </source>
</evidence>
<evidence type="ECO:0000313" key="3">
    <source>
        <dbReference type="EMBL" id="CAG9313498.1"/>
    </source>
</evidence>
<evidence type="ECO:0000259" key="2">
    <source>
        <dbReference type="SMART" id="SM00385"/>
    </source>
</evidence>
<dbReference type="GO" id="GO:0016538">
    <property type="term" value="F:cyclin-dependent protein serine/threonine kinase regulator activity"/>
    <property type="evidence" value="ECO:0007669"/>
    <property type="project" value="InterPro"/>
</dbReference>
<dbReference type="PIRSF" id="PIRSF001771">
    <property type="entry name" value="Cyclin_A_B_D_E"/>
    <property type="match status" value="1"/>
</dbReference>
<dbReference type="Gene3D" id="1.10.472.10">
    <property type="entry name" value="Cyclin-like"/>
    <property type="match status" value="2"/>
</dbReference>
<dbReference type="SUPFAM" id="SSF47954">
    <property type="entry name" value="Cyclin-like"/>
    <property type="match status" value="1"/>
</dbReference>
<dbReference type="InterPro" id="IPR039361">
    <property type="entry name" value="Cyclin"/>
</dbReference>
<dbReference type="Proteomes" id="UP001162131">
    <property type="component" value="Unassembled WGS sequence"/>
</dbReference>
<keyword evidence="1" id="KW-0195">Cyclin</keyword>
<dbReference type="Pfam" id="PF00134">
    <property type="entry name" value="Cyclin_N"/>
    <property type="match status" value="1"/>
</dbReference>
<dbReference type="SMART" id="SM00385">
    <property type="entry name" value="CYCLIN"/>
    <property type="match status" value="1"/>
</dbReference>
<evidence type="ECO:0000313" key="4">
    <source>
        <dbReference type="Proteomes" id="UP001162131"/>
    </source>
</evidence>
<dbReference type="GO" id="GO:0044772">
    <property type="term" value="P:mitotic cell cycle phase transition"/>
    <property type="evidence" value="ECO:0007669"/>
    <property type="project" value="InterPro"/>
</dbReference>
<organism evidence="3 4">
    <name type="scientific">Blepharisma stoltei</name>
    <dbReference type="NCBI Taxonomy" id="1481888"/>
    <lineage>
        <taxon>Eukaryota</taxon>
        <taxon>Sar</taxon>
        <taxon>Alveolata</taxon>
        <taxon>Ciliophora</taxon>
        <taxon>Postciliodesmatophora</taxon>
        <taxon>Heterotrichea</taxon>
        <taxon>Heterotrichida</taxon>
        <taxon>Blepharismidae</taxon>
        <taxon>Blepharisma</taxon>
    </lineage>
</organism>
<dbReference type="AlphaFoldDB" id="A0AAU9IJ22"/>
<gene>
    <name evidence="3" type="ORF">BSTOLATCC_MIC9314</name>
</gene>